<name>A0ABP0SEL0_9DINO</name>
<evidence type="ECO:0000313" key="2">
    <source>
        <dbReference type="EMBL" id="CAK9110730.1"/>
    </source>
</evidence>
<protein>
    <submittedName>
        <fullName evidence="3">Uncharacterized protein</fullName>
    </submittedName>
</protein>
<evidence type="ECO:0000313" key="4">
    <source>
        <dbReference type="Proteomes" id="UP001642484"/>
    </source>
</evidence>
<keyword evidence="1" id="KW-1133">Transmembrane helix</keyword>
<sequence length="92" mass="10382">MVYQRRLTRSPWPFWGTAVASVVALLVMGAISWHMSGFRLAESRWFNVPMRSSMTDAKDLPAEVNANVSQRGLPELHHPKHRLPSRTALAIS</sequence>
<evidence type="ECO:0000313" key="3">
    <source>
        <dbReference type="EMBL" id="CAK9110788.1"/>
    </source>
</evidence>
<dbReference type="EMBL" id="CAXAMN010027450">
    <property type="protein sequence ID" value="CAK9110788.1"/>
    <property type="molecule type" value="Genomic_DNA"/>
</dbReference>
<reference evidence="3 4" key="1">
    <citation type="submission" date="2024-02" db="EMBL/GenBank/DDBJ databases">
        <authorList>
            <person name="Chen Y."/>
            <person name="Shah S."/>
            <person name="Dougan E. K."/>
            <person name="Thang M."/>
            <person name="Chan C."/>
        </authorList>
    </citation>
    <scope>NUCLEOTIDE SEQUENCE [LARGE SCALE GENOMIC DNA]</scope>
</reference>
<keyword evidence="4" id="KW-1185">Reference proteome</keyword>
<comment type="caution">
    <text evidence="3">The sequence shown here is derived from an EMBL/GenBank/DDBJ whole genome shotgun (WGS) entry which is preliminary data.</text>
</comment>
<keyword evidence="1" id="KW-0812">Transmembrane</keyword>
<organism evidence="3 4">
    <name type="scientific">Durusdinium trenchii</name>
    <dbReference type="NCBI Taxonomy" id="1381693"/>
    <lineage>
        <taxon>Eukaryota</taxon>
        <taxon>Sar</taxon>
        <taxon>Alveolata</taxon>
        <taxon>Dinophyceae</taxon>
        <taxon>Suessiales</taxon>
        <taxon>Symbiodiniaceae</taxon>
        <taxon>Durusdinium</taxon>
    </lineage>
</organism>
<accession>A0ABP0SEL0</accession>
<keyword evidence="1" id="KW-0472">Membrane</keyword>
<feature type="transmembrane region" description="Helical" evidence="1">
    <location>
        <begin position="12"/>
        <end position="35"/>
    </location>
</feature>
<dbReference type="Proteomes" id="UP001642484">
    <property type="component" value="Unassembled WGS sequence"/>
</dbReference>
<evidence type="ECO:0000256" key="1">
    <source>
        <dbReference type="SAM" id="Phobius"/>
    </source>
</evidence>
<proteinExistence type="predicted"/>
<gene>
    <name evidence="2" type="ORF">CCMP2556_LOCUS51447</name>
    <name evidence="3" type="ORF">CCMP2556_LOCUS51468</name>
</gene>
<dbReference type="EMBL" id="CAXAMN010027439">
    <property type="protein sequence ID" value="CAK9110730.1"/>
    <property type="molecule type" value="Genomic_DNA"/>
</dbReference>